<evidence type="ECO:0000256" key="5">
    <source>
        <dbReference type="ARBA" id="ARBA00022679"/>
    </source>
</evidence>
<evidence type="ECO:0000256" key="11">
    <source>
        <dbReference type="SAM" id="Coils"/>
    </source>
</evidence>
<dbReference type="OMA" id="CFRRILW"/>
<evidence type="ECO:0000256" key="4">
    <source>
        <dbReference type="ARBA" id="ARBA00022527"/>
    </source>
</evidence>
<feature type="domain" description="Protein kinase" evidence="13">
    <location>
        <begin position="430"/>
        <end position="695"/>
    </location>
</feature>
<dbReference type="SMART" id="SM00220">
    <property type="entry name" value="S_TKc"/>
    <property type="match status" value="1"/>
</dbReference>
<dbReference type="UniPathway" id="UPA00143"/>
<dbReference type="EMBL" id="CM010716">
    <property type="protein sequence ID" value="RZC52860.1"/>
    <property type="molecule type" value="Genomic_DNA"/>
</dbReference>
<gene>
    <name evidence="15" type="ORF">C5167_021287</name>
</gene>
<dbReference type="Gramene" id="RZC52860">
    <property type="protein sequence ID" value="RZC52860"/>
    <property type="gene ID" value="C5167_021287"/>
</dbReference>
<dbReference type="GO" id="GO:0016567">
    <property type="term" value="P:protein ubiquitination"/>
    <property type="evidence" value="ECO:0007669"/>
    <property type="project" value="UniProtKB-UniPathway"/>
</dbReference>
<evidence type="ECO:0000256" key="2">
    <source>
        <dbReference type="ARBA" id="ARBA00004906"/>
    </source>
</evidence>
<dbReference type="Proteomes" id="UP000316621">
    <property type="component" value="Chromosome 2"/>
</dbReference>
<evidence type="ECO:0000256" key="6">
    <source>
        <dbReference type="ARBA" id="ARBA00022741"/>
    </source>
</evidence>
<evidence type="ECO:0000256" key="7">
    <source>
        <dbReference type="ARBA" id="ARBA00022777"/>
    </source>
</evidence>
<keyword evidence="5" id="KW-0808">Transferase</keyword>
<evidence type="ECO:0000256" key="9">
    <source>
        <dbReference type="ARBA" id="ARBA00022840"/>
    </source>
</evidence>
<dbReference type="GO" id="GO:0061630">
    <property type="term" value="F:ubiquitin protein ligase activity"/>
    <property type="evidence" value="ECO:0007669"/>
    <property type="project" value="UniProtKB-EC"/>
</dbReference>
<dbReference type="SUPFAM" id="SSF57850">
    <property type="entry name" value="RING/U-box"/>
    <property type="match status" value="1"/>
</dbReference>
<dbReference type="PROSITE" id="PS00107">
    <property type="entry name" value="PROTEIN_KINASE_ATP"/>
    <property type="match status" value="1"/>
</dbReference>
<keyword evidence="4" id="KW-0723">Serine/threonine-protein kinase</keyword>
<dbReference type="PANTHER" id="PTHR45647">
    <property type="entry name" value="OS02G0152300 PROTEIN"/>
    <property type="match status" value="1"/>
</dbReference>
<dbReference type="InterPro" id="IPR003613">
    <property type="entry name" value="Ubox_domain"/>
</dbReference>
<dbReference type="GO" id="GO:0005524">
    <property type="term" value="F:ATP binding"/>
    <property type="evidence" value="ECO:0007669"/>
    <property type="project" value="UniProtKB-UniRule"/>
</dbReference>
<organism evidence="15 16">
    <name type="scientific">Papaver somniferum</name>
    <name type="common">Opium poppy</name>
    <dbReference type="NCBI Taxonomy" id="3469"/>
    <lineage>
        <taxon>Eukaryota</taxon>
        <taxon>Viridiplantae</taxon>
        <taxon>Streptophyta</taxon>
        <taxon>Embryophyta</taxon>
        <taxon>Tracheophyta</taxon>
        <taxon>Spermatophyta</taxon>
        <taxon>Magnoliopsida</taxon>
        <taxon>Ranunculales</taxon>
        <taxon>Papaveraceae</taxon>
        <taxon>Papaveroideae</taxon>
        <taxon>Papaver</taxon>
    </lineage>
</organism>
<dbReference type="Gene3D" id="3.30.200.20">
    <property type="entry name" value="Phosphorylase Kinase, domain 1"/>
    <property type="match status" value="1"/>
</dbReference>
<dbReference type="CDD" id="cd16655">
    <property type="entry name" value="RING-Ubox_WDSUB1-like"/>
    <property type="match status" value="1"/>
</dbReference>
<evidence type="ECO:0000313" key="16">
    <source>
        <dbReference type="Proteomes" id="UP000316621"/>
    </source>
</evidence>
<feature type="region of interest" description="Disordered" evidence="12">
    <location>
        <begin position="1"/>
        <end position="24"/>
    </location>
</feature>
<evidence type="ECO:0000256" key="12">
    <source>
        <dbReference type="SAM" id="MobiDB-lite"/>
    </source>
</evidence>
<dbReference type="InterPro" id="IPR014729">
    <property type="entry name" value="Rossmann-like_a/b/a_fold"/>
</dbReference>
<dbReference type="PROSITE" id="PS00108">
    <property type="entry name" value="PROTEIN_KINASE_ST"/>
    <property type="match status" value="1"/>
</dbReference>
<dbReference type="InterPro" id="IPR017441">
    <property type="entry name" value="Protein_kinase_ATP_BS"/>
</dbReference>
<dbReference type="InterPro" id="IPR011009">
    <property type="entry name" value="Kinase-like_dom_sf"/>
</dbReference>
<dbReference type="EC" id="2.3.2.27" evidence="3"/>
<dbReference type="Gene3D" id="3.30.40.10">
    <property type="entry name" value="Zinc/RING finger domain, C3HC4 (zinc finger)"/>
    <property type="match status" value="1"/>
</dbReference>
<feature type="region of interest" description="Disordered" evidence="12">
    <location>
        <begin position="234"/>
        <end position="265"/>
    </location>
</feature>
<dbReference type="Gene3D" id="3.40.50.620">
    <property type="entry name" value="HUPs"/>
    <property type="match status" value="1"/>
</dbReference>
<feature type="domain" description="U-box" evidence="14">
    <location>
        <begin position="711"/>
        <end position="784"/>
    </location>
</feature>
<reference evidence="15 16" key="1">
    <citation type="journal article" date="2018" name="Science">
        <title>The opium poppy genome and morphinan production.</title>
        <authorList>
            <person name="Guo L."/>
            <person name="Winzer T."/>
            <person name="Yang X."/>
            <person name="Li Y."/>
            <person name="Ning Z."/>
            <person name="He Z."/>
            <person name="Teodor R."/>
            <person name="Lu Y."/>
            <person name="Bowser T.A."/>
            <person name="Graham I.A."/>
            <person name="Ye K."/>
        </authorList>
    </citation>
    <scope>NUCLEOTIDE SEQUENCE [LARGE SCALE GENOMIC DNA]</scope>
    <source>
        <strain evidence="16">cv. HN1</strain>
        <tissue evidence="15">Leaves</tissue>
    </source>
</reference>
<evidence type="ECO:0000256" key="1">
    <source>
        <dbReference type="ARBA" id="ARBA00000900"/>
    </source>
</evidence>
<dbReference type="Gene3D" id="1.10.510.10">
    <property type="entry name" value="Transferase(Phosphotransferase) domain 1"/>
    <property type="match status" value="1"/>
</dbReference>
<dbReference type="PROSITE" id="PS51698">
    <property type="entry name" value="U_BOX"/>
    <property type="match status" value="1"/>
</dbReference>
<evidence type="ECO:0000259" key="14">
    <source>
        <dbReference type="PROSITE" id="PS51698"/>
    </source>
</evidence>
<keyword evidence="16" id="KW-1185">Reference proteome</keyword>
<dbReference type="InterPro" id="IPR000719">
    <property type="entry name" value="Prot_kinase_dom"/>
</dbReference>
<dbReference type="InterPro" id="IPR013083">
    <property type="entry name" value="Znf_RING/FYVE/PHD"/>
</dbReference>
<evidence type="ECO:0000256" key="10">
    <source>
        <dbReference type="PROSITE-ProRule" id="PRU10141"/>
    </source>
</evidence>
<accession>A0A4Y7IYI8</accession>
<evidence type="ECO:0000313" key="15">
    <source>
        <dbReference type="EMBL" id="RZC52860.1"/>
    </source>
</evidence>
<dbReference type="CDD" id="cd14066">
    <property type="entry name" value="STKc_IRAK"/>
    <property type="match status" value="1"/>
</dbReference>
<dbReference type="Pfam" id="PF04564">
    <property type="entry name" value="U-box"/>
    <property type="match status" value="1"/>
</dbReference>
<feature type="compositionally biased region" description="Basic and acidic residues" evidence="12">
    <location>
        <begin position="1"/>
        <end position="10"/>
    </location>
</feature>
<evidence type="ECO:0000259" key="13">
    <source>
        <dbReference type="PROSITE" id="PS50011"/>
    </source>
</evidence>
<dbReference type="PANTHER" id="PTHR45647:SF65">
    <property type="entry name" value="U-BOX DOMAIN-CONTAINING PROTEIN KINASE FAMILY PROTEIN"/>
    <property type="match status" value="1"/>
</dbReference>
<dbReference type="InterPro" id="IPR001245">
    <property type="entry name" value="Ser-Thr/Tyr_kinase_cat_dom"/>
</dbReference>
<dbReference type="InterPro" id="IPR051348">
    <property type="entry name" value="U-box_ubiquitin_ligases"/>
</dbReference>
<evidence type="ECO:0000256" key="3">
    <source>
        <dbReference type="ARBA" id="ARBA00012483"/>
    </source>
</evidence>
<dbReference type="SMART" id="SM00504">
    <property type="entry name" value="Ubox"/>
    <property type="match status" value="1"/>
</dbReference>
<dbReference type="OrthoDB" id="10064100at2759"/>
<evidence type="ECO:0000256" key="8">
    <source>
        <dbReference type="ARBA" id="ARBA00022786"/>
    </source>
</evidence>
<sequence>MGTDTIRRTNEDDDSSSISSSSSSSSISATQITAVAVKGNSKSSKIAVRWAIDNLMIHSYHHQLLLIYVMPSITSISTTWKRTPVNEMDVNVVDNYRRNMELKCEEIFLPYMAMCKTGKMDTLVLEDDNPAYALLRYISESGCNNLVLGSSSSYFTRKFKSEDVPTKLRQFVTKTCNIYVVSRNKLITKLADCSSNAGTSDRNSMRTVTDTECSSTSGEQTYGFHSRSVSEVDSISEASSNMSSPERTNRVSFGSSSAEFNSGKNHQRIQNFGSKELEFPISGNYDFMASYKDANQAKHQIELEGLQLELRSTHDMYDRACEDLIHVQKKVQALSSECAEEARELRAAMEREELWKQTAKEENSKHLETVKELELAKKLLAKEVYARQRAELSVVTNSSERQELVDALLLGDKRYKRYSRDEIEVATEFFSEAKKIGEGGFGKVYKCSLGHTPVAVKVLKPDESDRTKKEEFLMEVEVLSKLRHPNLVLLLGACPEIGSLVYEYMENGSLDKRLFCHGGTPPLPWFVRFRIAYEVACGLSFLHRSVPEPIIHRDLKPGNILLDRNYTSKIADVGIAKFLSVVVPDNVTEYRNSILAGTLNYMDPEYYRTGTVRPKSDVYAFGVIVLQLLTARRANGLCVAVENAIRSGSFHDVLDKSISDWPLAEAEELACIALQCCKLKCRDRPDLDSTVLPVLEKLSNLATVQLKKGNITPSYFFCPILQEIMEDPYIAADGFTYEYTAIRACLEKQKVSPVTRLMLPHSKLTPNHTLRSAIQEWKQHNSSY</sequence>
<name>A0A4Y7IYI8_PAPSO</name>
<feature type="compositionally biased region" description="Polar residues" evidence="12">
    <location>
        <begin position="196"/>
        <end position="220"/>
    </location>
</feature>
<keyword evidence="9 10" id="KW-0067">ATP-binding</keyword>
<feature type="region of interest" description="Disordered" evidence="12">
    <location>
        <begin position="196"/>
        <end position="222"/>
    </location>
</feature>
<dbReference type="GO" id="GO:0004674">
    <property type="term" value="F:protein serine/threonine kinase activity"/>
    <property type="evidence" value="ECO:0007669"/>
    <property type="project" value="UniProtKB-KW"/>
</dbReference>
<feature type="coiled-coil region" evidence="11">
    <location>
        <begin position="331"/>
        <end position="376"/>
    </location>
</feature>
<comment type="catalytic activity">
    <reaction evidence="1">
        <text>S-ubiquitinyl-[E2 ubiquitin-conjugating enzyme]-L-cysteine + [acceptor protein]-L-lysine = [E2 ubiquitin-conjugating enzyme]-L-cysteine + N(6)-ubiquitinyl-[acceptor protein]-L-lysine.</text>
        <dbReference type="EC" id="2.3.2.27"/>
    </reaction>
</comment>
<protein>
    <recommendedName>
        <fullName evidence="3">RING-type E3 ubiquitin transferase</fullName>
        <ecNumber evidence="3">2.3.2.27</ecNumber>
    </recommendedName>
</protein>
<dbReference type="CDD" id="cd01989">
    <property type="entry name" value="USP_STK_Ubox_N"/>
    <property type="match status" value="1"/>
</dbReference>
<keyword evidence="6 10" id="KW-0547">Nucleotide-binding</keyword>
<dbReference type="AlphaFoldDB" id="A0A4Y7IYI8"/>
<dbReference type="SUPFAM" id="SSF56112">
    <property type="entry name" value="Protein kinase-like (PK-like)"/>
    <property type="match status" value="1"/>
</dbReference>
<dbReference type="Pfam" id="PF07714">
    <property type="entry name" value="PK_Tyr_Ser-Thr"/>
    <property type="match status" value="1"/>
</dbReference>
<keyword evidence="8" id="KW-0833">Ubl conjugation pathway</keyword>
<proteinExistence type="predicted"/>
<dbReference type="InterPro" id="IPR008271">
    <property type="entry name" value="Ser/Thr_kinase_AS"/>
</dbReference>
<keyword evidence="11" id="KW-0175">Coiled coil</keyword>
<dbReference type="SUPFAM" id="SSF52402">
    <property type="entry name" value="Adenine nucleotide alpha hydrolases-like"/>
    <property type="match status" value="1"/>
</dbReference>
<keyword evidence="7" id="KW-0418">Kinase</keyword>
<dbReference type="PROSITE" id="PS50011">
    <property type="entry name" value="PROTEIN_KINASE_DOM"/>
    <property type="match status" value="1"/>
</dbReference>
<comment type="pathway">
    <text evidence="2">Protein modification; protein ubiquitination.</text>
</comment>
<feature type="binding site" evidence="10">
    <location>
        <position position="457"/>
    </location>
    <ligand>
        <name>ATP</name>
        <dbReference type="ChEBI" id="CHEBI:30616"/>
    </ligand>
</feature>